<reference evidence="3" key="1">
    <citation type="journal article" date="2020" name="Stud. Mycol.">
        <title>101 Dothideomycetes genomes: a test case for predicting lifestyles and emergence of pathogens.</title>
        <authorList>
            <person name="Haridas S."/>
            <person name="Albert R."/>
            <person name="Binder M."/>
            <person name="Bloem J."/>
            <person name="Labutti K."/>
            <person name="Salamov A."/>
            <person name="Andreopoulos B."/>
            <person name="Baker S."/>
            <person name="Barry K."/>
            <person name="Bills G."/>
            <person name="Bluhm B."/>
            <person name="Cannon C."/>
            <person name="Castanera R."/>
            <person name="Culley D."/>
            <person name="Daum C."/>
            <person name="Ezra D."/>
            <person name="Gonzalez J."/>
            <person name="Henrissat B."/>
            <person name="Kuo A."/>
            <person name="Liang C."/>
            <person name="Lipzen A."/>
            <person name="Lutzoni F."/>
            <person name="Magnuson J."/>
            <person name="Mondo S."/>
            <person name="Nolan M."/>
            <person name="Ohm R."/>
            <person name="Pangilinan J."/>
            <person name="Park H.-J."/>
            <person name="Ramirez L."/>
            <person name="Alfaro M."/>
            <person name="Sun H."/>
            <person name="Tritt A."/>
            <person name="Yoshinaga Y."/>
            <person name="Zwiers L.-H."/>
            <person name="Turgeon B."/>
            <person name="Goodwin S."/>
            <person name="Spatafora J."/>
            <person name="Crous P."/>
            <person name="Grigoriev I."/>
        </authorList>
    </citation>
    <scope>NUCLEOTIDE SEQUENCE</scope>
    <source>
        <strain evidence="3">CBS 125425</strain>
    </source>
</reference>
<evidence type="ECO:0008006" key="5">
    <source>
        <dbReference type="Google" id="ProtNLM"/>
    </source>
</evidence>
<keyword evidence="1" id="KW-0472">Membrane</keyword>
<sequence length="287" mass="31755">MHNRKSSLLFSIISLCLILYSQSVDAVIKTSIYIDQVVLYNALPPCAQDPLSAIVRAQFSGCGDAMQLTSFSCFCLESSSLFNSVISTAVQTSCWMDQRTTATATPTTFPQVADALEVFHSYCERSTELPWYADNSTKTDNPTIIITPPPQVITVGAQSTSTSPAPVSSSSSHKTNIAAIVVPVVLVPILAGAAIFFFLRRRRSLKRSELEAWDTRPGNDYKQRSELGRSPQFELQGDLRERQEMQGGVSEKYAYELQTAELQRVELDGEDIGKARKVMPITLEEKR</sequence>
<evidence type="ECO:0000313" key="3">
    <source>
        <dbReference type="EMBL" id="KAF2740778.1"/>
    </source>
</evidence>
<dbReference type="Proteomes" id="UP000799444">
    <property type="component" value="Unassembled WGS sequence"/>
</dbReference>
<keyword evidence="4" id="KW-1185">Reference proteome</keyword>
<evidence type="ECO:0000256" key="1">
    <source>
        <dbReference type="SAM" id="Phobius"/>
    </source>
</evidence>
<feature type="signal peptide" evidence="2">
    <location>
        <begin position="1"/>
        <end position="26"/>
    </location>
</feature>
<dbReference type="EMBL" id="ML996099">
    <property type="protein sequence ID" value="KAF2740778.1"/>
    <property type="molecule type" value="Genomic_DNA"/>
</dbReference>
<evidence type="ECO:0000256" key="2">
    <source>
        <dbReference type="SAM" id="SignalP"/>
    </source>
</evidence>
<feature type="chain" id="PRO_5040198858" description="Extracellular membrane protein CFEM domain-containing protein" evidence="2">
    <location>
        <begin position="27"/>
        <end position="287"/>
    </location>
</feature>
<proteinExistence type="predicted"/>
<protein>
    <recommendedName>
        <fullName evidence="5">Extracellular membrane protein CFEM domain-containing protein</fullName>
    </recommendedName>
</protein>
<dbReference type="AlphaFoldDB" id="A0A9P4R7Q1"/>
<evidence type="ECO:0000313" key="4">
    <source>
        <dbReference type="Proteomes" id="UP000799444"/>
    </source>
</evidence>
<feature type="transmembrane region" description="Helical" evidence="1">
    <location>
        <begin position="177"/>
        <end position="199"/>
    </location>
</feature>
<organism evidence="3 4">
    <name type="scientific">Polyplosphaeria fusca</name>
    <dbReference type="NCBI Taxonomy" id="682080"/>
    <lineage>
        <taxon>Eukaryota</taxon>
        <taxon>Fungi</taxon>
        <taxon>Dikarya</taxon>
        <taxon>Ascomycota</taxon>
        <taxon>Pezizomycotina</taxon>
        <taxon>Dothideomycetes</taxon>
        <taxon>Pleosporomycetidae</taxon>
        <taxon>Pleosporales</taxon>
        <taxon>Tetraplosphaeriaceae</taxon>
        <taxon>Polyplosphaeria</taxon>
    </lineage>
</organism>
<accession>A0A9P4R7Q1</accession>
<gene>
    <name evidence="3" type="ORF">EJ04DRAFT_165053</name>
</gene>
<keyword evidence="2" id="KW-0732">Signal</keyword>
<keyword evidence="1" id="KW-0812">Transmembrane</keyword>
<name>A0A9P4R7Q1_9PLEO</name>
<keyword evidence="1" id="KW-1133">Transmembrane helix</keyword>
<dbReference type="OrthoDB" id="3794517at2759"/>
<comment type="caution">
    <text evidence="3">The sequence shown here is derived from an EMBL/GenBank/DDBJ whole genome shotgun (WGS) entry which is preliminary data.</text>
</comment>